<feature type="non-terminal residue" evidence="1">
    <location>
        <position position="1"/>
    </location>
</feature>
<reference evidence="1" key="1">
    <citation type="submission" date="2018-05" db="EMBL/GenBank/DDBJ databases">
        <authorList>
            <person name="Lanie J.A."/>
            <person name="Ng W.-L."/>
            <person name="Kazmierczak K.M."/>
            <person name="Andrzejewski T.M."/>
            <person name="Davidsen T.M."/>
            <person name="Wayne K.J."/>
            <person name="Tettelin H."/>
            <person name="Glass J.I."/>
            <person name="Rusch D."/>
            <person name="Podicherti R."/>
            <person name="Tsui H.-C.T."/>
            <person name="Winkler M.E."/>
        </authorList>
    </citation>
    <scope>NUCLEOTIDE SEQUENCE</scope>
</reference>
<gene>
    <name evidence="1" type="ORF">METZ01_LOCUS488328</name>
</gene>
<proteinExistence type="predicted"/>
<sequence length="112" mass="12978">GLSSSDTRAREELRMELTSRERVQLALRGEEPDRVPYQDIFWKSTIARWRQEGLPDVEPTDYFGCEITRLGADCSLQFPLRTIEETDRYRVYVGADGATRKEIAQGDDWTPH</sequence>
<dbReference type="AlphaFoldDB" id="A0A383CTS1"/>
<dbReference type="EMBL" id="UINC01211538">
    <property type="protein sequence ID" value="SVE35474.1"/>
    <property type="molecule type" value="Genomic_DNA"/>
</dbReference>
<name>A0A383CTS1_9ZZZZ</name>
<evidence type="ECO:0000313" key="1">
    <source>
        <dbReference type="EMBL" id="SVE35474.1"/>
    </source>
</evidence>
<accession>A0A383CTS1</accession>
<organism evidence="1">
    <name type="scientific">marine metagenome</name>
    <dbReference type="NCBI Taxonomy" id="408172"/>
    <lineage>
        <taxon>unclassified sequences</taxon>
        <taxon>metagenomes</taxon>
        <taxon>ecological metagenomes</taxon>
    </lineage>
</organism>
<protein>
    <submittedName>
        <fullName evidence="1">Uncharacterized protein</fullName>
    </submittedName>
</protein>